<keyword evidence="3" id="KW-1185">Reference proteome</keyword>
<dbReference type="PANTHER" id="PTHR45947:SF3">
    <property type="entry name" value="SULFOQUINOVOSYL TRANSFERASE SQD2"/>
    <property type="match status" value="1"/>
</dbReference>
<dbReference type="OrthoDB" id="9802525at2"/>
<keyword evidence="2" id="KW-0808">Transferase</keyword>
<organism evidence="2 3">
    <name type="scientific">Hypericibacter adhaerens</name>
    <dbReference type="NCBI Taxonomy" id="2602016"/>
    <lineage>
        <taxon>Bacteria</taxon>
        <taxon>Pseudomonadati</taxon>
        <taxon>Pseudomonadota</taxon>
        <taxon>Alphaproteobacteria</taxon>
        <taxon>Rhodospirillales</taxon>
        <taxon>Dongiaceae</taxon>
        <taxon>Hypericibacter</taxon>
    </lineage>
</organism>
<dbReference type="Pfam" id="PF13439">
    <property type="entry name" value="Glyco_transf_4"/>
    <property type="match status" value="1"/>
</dbReference>
<feature type="domain" description="Glycosyltransferase subfamily 4-like N-terminal" evidence="1">
    <location>
        <begin position="16"/>
        <end position="165"/>
    </location>
</feature>
<dbReference type="RefSeq" id="WP_151115045.1">
    <property type="nucleotide sequence ID" value="NZ_CP042582.1"/>
</dbReference>
<dbReference type="Gene3D" id="3.40.50.2000">
    <property type="entry name" value="Glycogen Phosphorylase B"/>
    <property type="match status" value="2"/>
</dbReference>
<dbReference type="CDD" id="cd03814">
    <property type="entry name" value="GT4-like"/>
    <property type="match status" value="1"/>
</dbReference>
<protein>
    <submittedName>
        <fullName evidence="2">GDP-mannose-dependent alpha-mannosyltransferase</fullName>
    </submittedName>
</protein>
<dbReference type="InterPro" id="IPR028098">
    <property type="entry name" value="Glyco_trans_4-like_N"/>
</dbReference>
<dbReference type="GO" id="GO:0016757">
    <property type="term" value="F:glycosyltransferase activity"/>
    <property type="evidence" value="ECO:0007669"/>
    <property type="project" value="UniProtKB-KW"/>
</dbReference>
<proteinExistence type="predicted"/>
<gene>
    <name evidence="2" type="primary">gtrA</name>
    <name evidence="2" type="ORF">FRZ61_07510</name>
</gene>
<evidence type="ECO:0000313" key="3">
    <source>
        <dbReference type="Proteomes" id="UP000325797"/>
    </source>
</evidence>
<dbReference type="SUPFAM" id="SSF53756">
    <property type="entry name" value="UDP-Glycosyltransferase/glycogen phosphorylase"/>
    <property type="match status" value="1"/>
</dbReference>
<evidence type="ECO:0000259" key="1">
    <source>
        <dbReference type="Pfam" id="PF13439"/>
    </source>
</evidence>
<name>A0A5J6MU68_9PROT</name>
<dbReference type="KEGG" id="hadh:FRZ61_07510"/>
<dbReference type="Proteomes" id="UP000325797">
    <property type="component" value="Chromosome"/>
</dbReference>
<keyword evidence="2" id="KW-0328">Glycosyltransferase</keyword>
<accession>A0A5J6MU68</accession>
<dbReference type="PANTHER" id="PTHR45947">
    <property type="entry name" value="SULFOQUINOVOSYL TRANSFERASE SQD2"/>
    <property type="match status" value="1"/>
</dbReference>
<sequence>MRILIATDLWLPLRHGVERMLHKLAAELVRQGDKVEVIGPDRFKLARSSFDPSISLAANAVDSIGPMIDGFAPEALHIATEGTVGFAARGWCLKTRHPFTSSYMTKLPEFAQERSGAEPETLYAKLRQFHVPSARVLVPAESIAAELRAKGFRNLQVWPFGVDTELFHPGRRGASDLERPIHLCVARISAEKNLEAFLDLDLPGSKIMIGDGPLLEEYKRAYPGVLFPGTQEGEALARFYADADVFVFPGRTDTFGLVILEALASGLPVAAYPVPGPKDILAGSGAGALDEDLGRAVKAALAVPRERARAHALTFSWAESARRFRELLTPFPHRP</sequence>
<reference evidence="2 3" key="1">
    <citation type="submission" date="2019-08" db="EMBL/GenBank/DDBJ databases">
        <title>Hyperibacter terrae gen. nov., sp. nov. and Hyperibacter viscosus sp. nov., two new members in the family Rhodospirillaceae isolated from the rhizosphere of Hypericum perforatum.</title>
        <authorList>
            <person name="Noviana Z."/>
        </authorList>
    </citation>
    <scope>NUCLEOTIDE SEQUENCE [LARGE SCALE GENOMIC DNA]</scope>
    <source>
        <strain evidence="2 3">R5959</strain>
    </source>
</reference>
<evidence type="ECO:0000313" key="2">
    <source>
        <dbReference type="EMBL" id="QEX20831.1"/>
    </source>
</evidence>
<dbReference type="EMBL" id="CP042582">
    <property type="protein sequence ID" value="QEX20831.1"/>
    <property type="molecule type" value="Genomic_DNA"/>
</dbReference>
<dbReference type="AlphaFoldDB" id="A0A5J6MU68"/>
<dbReference type="InterPro" id="IPR050194">
    <property type="entry name" value="Glycosyltransferase_grp1"/>
</dbReference>
<dbReference type="Pfam" id="PF13692">
    <property type="entry name" value="Glyco_trans_1_4"/>
    <property type="match status" value="1"/>
</dbReference>